<organism evidence="5">
    <name type="scientific">uncultured marine thaumarchaeote KM3_04_H06</name>
    <dbReference type="NCBI Taxonomy" id="1455967"/>
    <lineage>
        <taxon>Archaea</taxon>
        <taxon>Nitrososphaerota</taxon>
        <taxon>environmental samples</taxon>
    </lineage>
</organism>
<keyword evidence="2 3" id="KW-0804">Transcription</keyword>
<dbReference type="InterPro" id="IPR009025">
    <property type="entry name" value="RBP11-like_dimer"/>
</dbReference>
<dbReference type="GO" id="GO:0005737">
    <property type="term" value="C:cytoplasm"/>
    <property type="evidence" value="ECO:0007669"/>
    <property type="project" value="UniProtKB-SubCell"/>
</dbReference>
<feature type="domain" description="DNA-directed RNA polymerase RBP11-like dimerisation" evidence="4">
    <location>
        <begin position="13"/>
        <end position="81"/>
    </location>
</feature>
<comment type="function">
    <text evidence="3">DNA-dependent RNA polymerase (RNAP) catalyzes the transcription of DNA into RNA using the four ribonucleoside triphosphates as substrates.</text>
</comment>
<keyword evidence="3 5" id="KW-0548">Nucleotidyltransferase</keyword>
<evidence type="ECO:0000256" key="1">
    <source>
        <dbReference type="ARBA" id="ARBA00022478"/>
    </source>
</evidence>
<keyword evidence="1 3" id="KW-0240">DNA-directed RNA polymerase</keyword>
<dbReference type="Gene3D" id="3.30.1360.10">
    <property type="entry name" value="RNA polymerase, RBP11-like subunit"/>
    <property type="match status" value="1"/>
</dbReference>
<dbReference type="EMBL" id="KF900530">
    <property type="protein sequence ID" value="AIE98206.1"/>
    <property type="molecule type" value="Genomic_DNA"/>
</dbReference>
<comment type="subcellular location">
    <subcellularLocation>
        <location evidence="3">Cytoplasm</location>
    </subcellularLocation>
</comment>
<evidence type="ECO:0000256" key="2">
    <source>
        <dbReference type="ARBA" id="ARBA00023163"/>
    </source>
</evidence>
<dbReference type="GO" id="GO:0003899">
    <property type="term" value="F:DNA-directed RNA polymerase activity"/>
    <property type="evidence" value="ECO:0007669"/>
    <property type="project" value="UniProtKB-UniRule"/>
</dbReference>
<keyword evidence="3 5" id="KW-0808">Transferase</keyword>
<proteinExistence type="inferred from homology"/>
<dbReference type="InterPro" id="IPR036603">
    <property type="entry name" value="RBP11-like"/>
</dbReference>
<gene>
    <name evidence="3 5" type="primary">rpoL</name>
    <name evidence="3" type="synonym">rpo11</name>
</gene>
<comment type="similarity">
    <text evidence="3">Belongs to the archaeal Rpo11/eukaryotic RPB11/RPC19 RNA polymerase subunit family.</text>
</comment>
<dbReference type="EC" id="2.7.7.6" evidence="3"/>
<sequence>MDVQLENLAKNKVRLSIKDGDIGVLYLIQHELLKNSNPEFAGVIIRHPLTNELWMRVDSKSPIKDISKATSSAITVAADLKKMLASQIKVR</sequence>
<dbReference type="GO" id="GO:0006351">
    <property type="term" value="P:DNA-templated transcription"/>
    <property type="evidence" value="ECO:0007669"/>
    <property type="project" value="UniProtKB-UniRule"/>
</dbReference>
<evidence type="ECO:0000256" key="3">
    <source>
        <dbReference type="HAMAP-Rule" id="MF_00261"/>
    </source>
</evidence>
<dbReference type="GO" id="GO:0000428">
    <property type="term" value="C:DNA-directed RNA polymerase complex"/>
    <property type="evidence" value="ECO:0007669"/>
    <property type="project" value="UniProtKB-KW"/>
</dbReference>
<dbReference type="GO" id="GO:0046983">
    <property type="term" value="F:protein dimerization activity"/>
    <property type="evidence" value="ECO:0007669"/>
    <property type="project" value="InterPro"/>
</dbReference>
<keyword evidence="3" id="KW-0963">Cytoplasm</keyword>
<accession>A0A075G899</accession>
<comment type="subunit">
    <text evidence="3">Part of the RNA polymerase complex.</text>
</comment>
<dbReference type="HAMAP" id="MF_00261">
    <property type="entry name" value="RNApol_arch_Rpo11"/>
    <property type="match status" value="1"/>
</dbReference>
<reference evidence="5" key="1">
    <citation type="journal article" date="2014" name="Genome Biol. Evol.">
        <title>Pangenome evidence for extensive interdomain horizontal transfer affecting lineage core and shell genes in uncultured planktonic thaumarchaeota and euryarchaeota.</title>
        <authorList>
            <person name="Deschamps P."/>
            <person name="Zivanovic Y."/>
            <person name="Moreira D."/>
            <person name="Rodriguez-Valera F."/>
            <person name="Lopez-Garcia P."/>
        </authorList>
    </citation>
    <scope>NUCLEOTIDE SEQUENCE</scope>
</reference>
<evidence type="ECO:0000259" key="4">
    <source>
        <dbReference type="Pfam" id="PF13656"/>
    </source>
</evidence>
<protein>
    <recommendedName>
        <fullName evidence="3">DNA-directed RNA polymerase subunit Rpo11</fullName>
        <ecNumber evidence="3">2.7.7.6</ecNumber>
    </recommendedName>
    <alternativeName>
        <fullName evidence="3">DNA-directed RNA polymerase subunit L</fullName>
    </alternativeName>
</protein>
<comment type="catalytic activity">
    <reaction evidence="3">
        <text>RNA(n) + a ribonucleoside 5'-triphosphate = RNA(n+1) + diphosphate</text>
        <dbReference type="Rhea" id="RHEA:21248"/>
        <dbReference type="Rhea" id="RHEA-COMP:14527"/>
        <dbReference type="Rhea" id="RHEA-COMP:17342"/>
        <dbReference type="ChEBI" id="CHEBI:33019"/>
        <dbReference type="ChEBI" id="CHEBI:61557"/>
        <dbReference type="ChEBI" id="CHEBI:140395"/>
        <dbReference type="EC" id="2.7.7.6"/>
    </reaction>
</comment>
<dbReference type="Pfam" id="PF13656">
    <property type="entry name" value="RNA_pol_L_2"/>
    <property type="match status" value="1"/>
</dbReference>
<dbReference type="InterPro" id="IPR022905">
    <property type="entry name" value="Rpo11-like"/>
</dbReference>
<name>A0A075G899_9ARCH</name>
<dbReference type="SUPFAM" id="SSF55257">
    <property type="entry name" value="RBP11-like subunits of RNA polymerase"/>
    <property type="match status" value="1"/>
</dbReference>
<evidence type="ECO:0000313" key="5">
    <source>
        <dbReference type="EMBL" id="AIE98206.1"/>
    </source>
</evidence>
<dbReference type="AlphaFoldDB" id="A0A075G899"/>